<dbReference type="InterPro" id="IPR011342">
    <property type="entry name" value="Shikimate_DH"/>
</dbReference>
<dbReference type="PANTHER" id="PTHR21089:SF1">
    <property type="entry name" value="BIFUNCTIONAL 3-DEHYDROQUINATE DEHYDRATASE_SHIKIMATE DEHYDROGENASE, CHLOROPLASTIC"/>
    <property type="match status" value="1"/>
</dbReference>
<dbReference type="AlphaFoldDB" id="A0AA35RHT8"/>
<feature type="domain" description="Quinate/shikimate 5-dehydrogenase/glutamyl-tRNA reductase" evidence="6">
    <location>
        <begin position="121"/>
        <end position="198"/>
    </location>
</feature>
<dbReference type="InterPro" id="IPR006151">
    <property type="entry name" value="Shikm_DH/Glu-tRNA_Rdtase"/>
</dbReference>
<dbReference type="SUPFAM" id="SSF53223">
    <property type="entry name" value="Aminoacid dehydrogenase-like, N-terminal domain"/>
    <property type="match status" value="1"/>
</dbReference>
<proteinExistence type="inferred from homology"/>
<dbReference type="GO" id="GO:0004764">
    <property type="term" value="F:shikimate 3-dehydrogenase (NADP+) activity"/>
    <property type="evidence" value="ECO:0007669"/>
    <property type="project" value="UniProtKB-EC"/>
</dbReference>
<keyword evidence="10" id="KW-1185">Reference proteome</keyword>
<evidence type="ECO:0000259" key="8">
    <source>
        <dbReference type="Pfam" id="PF18317"/>
    </source>
</evidence>
<dbReference type="Pfam" id="PF01488">
    <property type="entry name" value="Shikimate_DH"/>
    <property type="match status" value="1"/>
</dbReference>
<comment type="caution">
    <text evidence="9">The sequence shown here is derived from an EMBL/GenBank/DDBJ whole genome shotgun (WGS) entry which is preliminary data.</text>
</comment>
<dbReference type="Proteomes" id="UP001174909">
    <property type="component" value="Unassembled WGS sequence"/>
</dbReference>
<dbReference type="GO" id="GO:0009423">
    <property type="term" value="P:chorismate biosynthetic process"/>
    <property type="evidence" value="ECO:0007669"/>
    <property type="project" value="TreeGrafter"/>
</dbReference>
<dbReference type="InterPro" id="IPR041121">
    <property type="entry name" value="SDH_C"/>
</dbReference>
<dbReference type="Gene3D" id="3.40.50.10860">
    <property type="entry name" value="Leucine Dehydrogenase, chain A, domain 1"/>
    <property type="match status" value="1"/>
</dbReference>
<name>A0AA35RHT8_GEOBA</name>
<evidence type="ECO:0000256" key="4">
    <source>
        <dbReference type="ARBA" id="ARBA00023002"/>
    </source>
</evidence>
<organism evidence="9 10">
    <name type="scientific">Geodia barretti</name>
    <name type="common">Barrett's horny sponge</name>
    <dbReference type="NCBI Taxonomy" id="519541"/>
    <lineage>
        <taxon>Eukaryota</taxon>
        <taxon>Metazoa</taxon>
        <taxon>Porifera</taxon>
        <taxon>Demospongiae</taxon>
        <taxon>Heteroscleromorpha</taxon>
        <taxon>Tetractinellida</taxon>
        <taxon>Astrophorina</taxon>
        <taxon>Geodiidae</taxon>
        <taxon>Geodia</taxon>
    </lineage>
</organism>
<dbReference type="CDD" id="cd01065">
    <property type="entry name" value="NAD_bind_Shikimate_DH"/>
    <property type="match status" value="1"/>
</dbReference>
<dbReference type="Pfam" id="PF08501">
    <property type="entry name" value="Shikimate_dh_N"/>
    <property type="match status" value="1"/>
</dbReference>
<accession>A0AA35RHT8</accession>
<keyword evidence="3" id="KW-0521">NADP</keyword>
<dbReference type="GO" id="GO:0050661">
    <property type="term" value="F:NADP binding"/>
    <property type="evidence" value="ECO:0007669"/>
    <property type="project" value="InterPro"/>
</dbReference>
<keyword evidence="5" id="KW-0057">Aromatic amino acid biosynthesis</keyword>
<dbReference type="Pfam" id="PF18317">
    <property type="entry name" value="SDH_C"/>
    <property type="match status" value="1"/>
</dbReference>
<dbReference type="GO" id="GO:0008652">
    <property type="term" value="P:amino acid biosynthetic process"/>
    <property type="evidence" value="ECO:0007669"/>
    <property type="project" value="UniProtKB-KW"/>
</dbReference>
<dbReference type="HAMAP" id="MF_00222">
    <property type="entry name" value="Shikimate_DH_AroE"/>
    <property type="match status" value="1"/>
</dbReference>
<dbReference type="GO" id="GO:0005829">
    <property type="term" value="C:cytosol"/>
    <property type="evidence" value="ECO:0007669"/>
    <property type="project" value="TreeGrafter"/>
</dbReference>
<evidence type="ECO:0000259" key="6">
    <source>
        <dbReference type="Pfam" id="PF01488"/>
    </source>
</evidence>
<feature type="domain" description="SDH C-terminal" evidence="8">
    <location>
        <begin position="249"/>
        <end position="278"/>
    </location>
</feature>
<evidence type="ECO:0000313" key="10">
    <source>
        <dbReference type="Proteomes" id="UP001174909"/>
    </source>
</evidence>
<evidence type="ECO:0000256" key="3">
    <source>
        <dbReference type="ARBA" id="ARBA00022857"/>
    </source>
</evidence>
<evidence type="ECO:0000256" key="2">
    <source>
        <dbReference type="ARBA" id="ARBA00022605"/>
    </source>
</evidence>
<dbReference type="InterPro" id="IPR036291">
    <property type="entry name" value="NAD(P)-bd_dom_sf"/>
</dbReference>
<evidence type="ECO:0000256" key="5">
    <source>
        <dbReference type="ARBA" id="ARBA00023141"/>
    </source>
</evidence>
<evidence type="ECO:0000313" key="9">
    <source>
        <dbReference type="EMBL" id="CAI8010382.1"/>
    </source>
</evidence>
<feature type="domain" description="Shikimate dehydrogenase substrate binding N-terminal" evidence="7">
    <location>
        <begin position="9"/>
        <end position="91"/>
    </location>
</feature>
<dbReference type="Gene3D" id="3.40.50.720">
    <property type="entry name" value="NAD(P)-binding Rossmann-like Domain"/>
    <property type="match status" value="1"/>
</dbReference>
<dbReference type="PANTHER" id="PTHR21089">
    <property type="entry name" value="SHIKIMATE DEHYDROGENASE"/>
    <property type="match status" value="1"/>
</dbReference>
<dbReference type="EC" id="1.1.1.25" evidence="1"/>
<evidence type="ECO:0000256" key="1">
    <source>
        <dbReference type="ARBA" id="ARBA00012962"/>
    </source>
</evidence>
<dbReference type="InterPro" id="IPR013708">
    <property type="entry name" value="Shikimate_DH-bd_N"/>
</dbReference>
<dbReference type="EMBL" id="CASHTH010001033">
    <property type="protein sequence ID" value="CAI8010382.1"/>
    <property type="molecule type" value="Genomic_DNA"/>
</dbReference>
<dbReference type="GO" id="GO:0009073">
    <property type="term" value="P:aromatic amino acid family biosynthetic process"/>
    <property type="evidence" value="ECO:0007669"/>
    <property type="project" value="UniProtKB-KW"/>
</dbReference>
<evidence type="ECO:0000259" key="7">
    <source>
        <dbReference type="Pfam" id="PF08501"/>
    </source>
</evidence>
<dbReference type="SUPFAM" id="SSF51735">
    <property type="entry name" value="NAD(P)-binding Rossmann-fold domains"/>
    <property type="match status" value="1"/>
</dbReference>
<dbReference type="InterPro" id="IPR022893">
    <property type="entry name" value="Shikimate_DH_fam"/>
</dbReference>
<dbReference type="NCBIfam" id="NF001319">
    <property type="entry name" value="PRK00258.3-3"/>
    <property type="match status" value="1"/>
</dbReference>
<keyword evidence="4" id="KW-0560">Oxidoreductase</keyword>
<dbReference type="NCBIfam" id="TIGR00507">
    <property type="entry name" value="aroE"/>
    <property type="match status" value="1"/>
</dbReference>
<protein>
    <recommendedName>
        <fullName evidence="1">shikimate dehydrogenase (NADP(+))</fullName>
        <ecNumber evidence="1">1.1.1.25</ecNumber>
    </recommendedName>
</protein>
<dbReference type="GO" id="GO:0019632">
    <property type="term" value="P:shikimate metabolic process"/>
    <property type="evidence" value="ECO:0007669"/>
    <property type="project" value="InterPro"/>
</dbReference>
<sequence length="290" mass="29885">MSITTTLGIIGYPIGHSISPLFQQAALDHLGIEAEYGPYAVKPDEVGEFVEGLRSENAIGINVTVPHKETVIPFLDEVDDWATEAGAVNTIVNHSGRLTGHNTDGYGFLRALRESGGLEPEGRRVLILGAGGSARGVVQALLRAGVGELHIANRTVARAETLARLAANRGVPATPLALGSADVAAAAAQADLIVNCTSVGMRHGPDESGSPLAAHQVPATALVYDLVYNPMLTPLLRAAEAAGAATLGGISMLVYQGAASFEIWLGQPAPVDVMMAAATAAMPAREADAT</sequence>
<gene>
    <name evidence="9" type="ORF">GBAR_LOCUS6844</name>
</gene>
<keyword evidence="2" id="KW-0028">Amino-acid biosynthesis</keyword>
<dbReference type="InterPro" id="IPR046346">
    <property type="entry name" value="Aminoacid_DH-like_N_sf"/>
</dbReference>
<reference evidence="9" key="1">
    <citation type="submission" date="2023-03" db="EMBL/GenBank/DDBJ databases">
        <authorList>
            <person name="Steffen K."/>
            <person name="Cardenas P."/>
        </authorList>
    </citation>
    <scope>NUCLEOTIDE SEQUENCE</scope>
</reference>